<feature type="region of interest" description="Disordered" evidence="1">
    <location>
        <begin position="261"/>
        <end position="313"/>
    </location>
</feature>
<evidence type="ECO:0000256" key="1">
    <source>
        <dbReference type="SAM" id="MobiDB-lite"/>
    </source>
</evidence>
<proteinExistence type="predicted"/>
<comment type="caution">
    <text evidence="2">The sequence shown here is derived from an EMBL/GenBank/DDBJ whole genome shotgun (WGS) entry which is preliminary data.</text>
</comment>
<organism evidence="2 3">
    <name type="scientific">Tritrichomonas foetus</name>
    <dbReference type="NCBI Taxonomy" id="1144522"/>
    <lineage>
        <taxon>Eukaryota</taxon>
        <taxon>Metamonada</taxon>
        <taxon>Parabasalia</taxon>
        <taxon>Tritrichomonadida</taxon>
        <taxon>Tritrichomonadidae</taxon>
        <taxon>Tritrichomonas</taxon>
    </lineage>
</organism>
<reference evidence="2" key="1">
    <citation type="submission" date="2016-10" db="EMBL/GenBank/DDBJ databases">
        <authorList>
            <person name="Benchimol M."/>
            <person name="Almeida L.G."/>
            <person name="Vasconcelos A.T."/>
            <person name="Perreira-Neves A."/>
            <person name="Rosa I.A."/>
            <person name="Tasca T."/>
            <person name="Bogo M.R."/>
            <person name="de Souza W."/>
        </authorList>
    </citation>
    <scope>NUCLEOTIDE SEQUENCE [LARGE SCALE GENOMIC DNA]</scope>
    <source>
        <strain evidence="2">K</strain>
    </source>
</reference>
<dbReference type="Proteomes" id="UP000179807">
    <property type="component" value="Unassembled WGS sequence"/>
</dbReference>
<gene>
    <name evidence="2" type="ORF">TRFO_41670</name>
</gene>
<protein>
    <submittedName>
        <fullName evidence="2">Uncharacterized protein</fullName>
    </submittedName>
</protein>
<dbReference type="VEuPathDB" id="TrichDB:TRFO_41670"/>
<dbReference type="EMBL" id="MLAK01000086">
    <property type="protein sequence ID" value="OHT16667.1"/>
    <property type="molecule type" value="Genomic_DNA"/>
</dbReference>
<dbReference type="RefSeq" id="XP_068369803.1">
    <property type="nucleotide sequence ID" value="XM_068513915.1"/>
</dbReference>
<evidence type="ECO:0000313" key="2">
    <source>
        <dbReference type="EMBL" id="OHT16667.1"/>
    </source>
</evidence>
<feature type="compositionally biased region" description="Basic and acidic residues" evidence="1">
    <location>
        <begin position="265"/>
        <end position="282"/>
    </location>
</feature>
<dbReference type="GeneID" id="94848619"/>
<keyword evidence="3" id="KW-1185">Reference proteome</keyword>
<evidence type="ECO:0000313" key="3">
    <source>
        <dbReference type="Proteomes" id="UP000179807"/>
    </source>
</evidence>
<name>A0A1J4KZI8_9EUKA</name>
<feature type="compositionally biased region" description="Polar residues" evidence="1">
    <location>
        <begin position="285"/>
        <end position="313"/>
    </location>
</feature>
<accession>A0A1J4KZI8</accession>
<sequence>MFTHFIIPISDQYFDDSDIYNSVEIPVLFANRLTTSNKTYLLMKMDQPISCENLIQNLQTIIDFSDNPISTFIAFTPNFKIPEHSSVIYFYDLPEELQIFSVFKTFIKCISFYQTITSYFGNNAYKISFETKKLQLVAEFASHVPFSSSKGETEYLQMVFDEHDFPLVQITNIQKNATINDINNIINNYCKIKPKYIDLFVNPKSSVGDQVCQIIAKNKNDAEQIVKSTNQGKLGACVMTSAIFANIDEIIYEDRNYQIQQQQNKSKDEKNSQINENGERKTASKKSFQINFKQQTRNQSTTPHNNIPTTKTQPSTLVYGLERIFELHTLKHAKSYCVVTVTNDTFNKCIQFYDQSIRRNSQDTGL</sequence>
<dbReference type="AlphaFoldDB" id="A0A1J4KZI8"/>